<dbReference type="SUPFAM" id="SSF51395">
    <property type="entry name" value="FMN-linked oxidoreductases"/>
    <property type="match status" value="1"/>
</dbReference>
<dbReference type="PROSITE" id="PS00912">
    <property type="entry name" value="DHODEHASE_2"/>
    <property type="match status" value="1"/>
</dbReference>
<comment type="caution">
    <text evidence="13">The sequence shown here is derived from an EMBL/GenBank/DDBJ whole genome shotgun (WGS) entry which is preliminary data.</text>
</comment>
<comment type="function">
    <text evidence="1 11">Catalyzes the conversion of dihydroorotate to orotate with quinone as electron acceptor.</text>
</comment>
<dbReference type="InterPro" id="IPR050074">
    <property type="entry name" value="DHO_dehydrogenase"/>
</dbReference>
<comment type="cofactor">
    <cofactor evidence="11">
        <name>FMN</name>
        <dbReference type="ChEBI" id="CHEBI:58210"/>
    </cofactor>
    <text evidence="11">Binds 1 FMN per subunit.</text>
</comment>
<dbReference type="EC" id="1.3.5.2" evidence="11"/>
<feature type="binding site" evidence="11">
    <location>
        <position position="171"/>
    </location>
    <ligand>
        <name>substrate</name>
    </ligand>
</feature>
<comment type="subcellular location">
    <subcellularLocation>
        <location evidence="11">Cell membrane</location>
        <topology evidence="11">Peripheral membrane protein</topology>
    </subcellularLocation>
    <subcellularLocation>
        <location evidence="2">Membrane</location>
    </subcellularLocation>
</comment>
<feature type="binding site" evidence="11">
    <location>
        <position position="291"/>
    </location>
    <ligand>
        <name>FMN</name>
        <dbReference type="ChEBI" id="CHEBI:58210"/>
    </ligand>
</feature>
<dbReference type="RefSeq" id="WP_058459153.1">
    <property type="nucleotide sequence ID" value="NZ_CAAAIY010000001.1"/>
</dbReference>
<evidence type="ECO:0000256" key="5">
    <source>
        <dbReference type="ARBA" id="ARBA00022630"/>
    </source>
</evidence>
<dbReference type="InterPro" id="IPR001295">
    <property type="entry name" value="Dihydroorotate_DH_CS"/>
</dbReference>
<feature type="binding site" evidence="11">
    <location>
        <position position="133"/>
    </location>
    <ligand>
        <name>FMN</name>
        <dbReference type="ChEBI" id="CHEBI:58210"/>
    </ligand>
</feature>
<evidence type="ECO:0000256" key="1">
    <source>
        <dbReference type="ARBA" id="ARBA00003125"/>
    </source>
</evidence>
<feature type="binding site" evidence="11">
    <location>
        <begin position="312"/>
        <end position="313"/>
    </location>
    <ligand>
        <name>FMN</name>
        <dbReference type="ChEBI" id="CHEBI:58210"/>
    </ligand>
</feature>
<sequence length="331" mass="36428">MYSMLRPLLFSMDPERAHTFSLSALHYVPKFCFKKAKPKPTAALGLQFPHVVGLAAGLDKNGEHLDALAKLGFSFIELGTVTPRPQIGNPKPRLFRLSEADAIINRMGFNNQGVDALVNYVKKARYKGILGINIGKNKDTSLEHAADDYIHCLRKVYEYASYVTINISSPNTPDLRQLQQKEYFANLLSQIQAEQIKLSDKLQRHVPLVVKISPDEDPETLKQMTEVILNYGIEGIIATNTTCSRTGVIQLPYAEETGGLSGKPLWELSTQCLRLLKQHVGNDVTLIGVGGIDNCSSAQAKLDAGASLIQVYTGLIYQGPSLVYDVAKGLK</sequence>
<dbReference type="Proteomes" id="UP000054695">
    <property type="component" value="Unassembled WGS sequence"/>
</dbReference>
<reference evidence="13 14" key="1">
    <citation type="submission" date="2015-11" db="EMBL/GenBank/DDBJ databases">
        <title>Genomic analysis of 38 Legionella species identifies large and diverse effector repertoires.</title>
        <authorList>
            <person name="Burstein D."/>
            <person name="Amaro F."/>
            <person name="Zusman T."/>
            <person name="Lifshitz Z."/>
            <person name="Cohen O."/>
            <person name="Gilbert J.A."/>
            <person name="Pupko T."/>
            <person name="Shuman H.A."/>
            <person name="Segal G."/>
        </authorList>
    </citation>
    <scope>NUCLEOTIDE SEQUENCE [LARGE SCALE GENOMIC DNA]</scope>
    <source>
        <strain evidence="13 14">WIGA</strain>
    </source>
</reference>
<evidence type="ECO:0000256" key="6">
    <source>
        <dbReference type="ARBA" id="ARBA00022643"/>
    </source>
</evidence>
<evidence type="ECO:0000256" key="9">
    <source>
        <dbReference type="ARBA" id="ARBA00023136"/>
    </source>
</evidence>
<dbReference type="HAMAP" id="MF_00225">
    <property type="entry name" value="DHO_dh_type2"/>
    <property type="match status" value="1"/>
</dbReference>
<dbReference type="NCBIfam" id="NF003645">
    <property type="entry name" value="PRK05286.1-2"/>
    <property type="match status" value="1"/>
</dbReference>
<dbReference type="NCBIfam" id="NF003652">
    <property type="entry name" value="PRK05286.2-5"/>
    <property type="match status" value="1"/>
</dbReference>
<comment type="subunit">
    <text evidence="11">Monomer.</text>
</comment>
<dbReference type="STRING" id="447.Lboz_1497"/>
<comment type="catalytic activity">
    <reaction evidence="10 11">
        <text>(S)-dihydroorotate + a quinone = orotate + a quinol</text>
        <dbReference type="Rhea" id="RHEA:30187"/>
        <dbReference type="ChEBI" id="CHEBI:24646"/>
        <dbReference type="ChEBI" id="CHEBI:30839"/>
        <dbReference type="ChEBI" id="CHEBI:30864"/>
        <dbReference type="ChEBI" id="CHEBI:132124"/>
        <dbReference type="EC" id="1.3.5.2"/>
    </reaction>
</comment>
<evidence type="ECO:0000256" key="4">
    <source>
        <dbReference type="ARBA" id="ARBA00005359"/>
    </source>
</evidence>
<dbReference type="NCBIfam" id="TIGR01036">
    <property type="entry name" value="pyrD_sub2"/>
    <property type="match status" value="1"/>
</dbReference>
<proteinExistence type="inferred from homology"/>
<dbReference type="InterPro" id="IPR013785">
    <property type="entry name" value="Aldolase_TIM"/>
</dbReference>
<comment type="similarity">
    <text evidence="4 11">Belongs to the dihydroorotate dehydrogenase family. Type 2 subfamily.</text>
</comment>
<dbReference type="InterPro" id="IPR012135">
    <property type="entry name" value="Dihydroorotate_DH_1_2"/>
</dbReference>
<feature type="active site" description="Nucleophile" evidence="11">
    <location>
        <position position="169"/>
    </location>
</feature>
<accession>A0A0W0RSM1</accession>
<keyword evidence="9 11" id="KW-0472">Membrane</keyword>
<feature type="binding site" evidence="11">
    <location>
        <begin position="240"/>
        <end position="241"/>
    </location>
    <ligand>
        <name>substrate</name>
    </ligand>
</feature>
<dbReference type="Gene3D" id="3.20.20.70">
    <property type="entry name" value="Aldolase class I"/>
    <property type="match status" value="1"/>
</dbReference>
<feature type="binding site" evidence="11">
    <location>
        <position position="239"/>
    </location>
    <ligand>
        <name>FMN</name>
        <dbReference type="ChEBI" id="CHEBI:58210"/>
    </ligand>
</feature>
<keyword evidence="8 11" id="KW-0560">Oxidoreductase</keyword>
<feature type="binding site" evidence="11">
    <location>
        <position position="166"/>
    </location>
    <ligand>
        <name>substrate</name>
    </ligand>
</feature>
<feature type="binding site" evidence="11">
    <location>
        <position position="80"/>
    </location>
    <ligand>
        <name>FMN</name>
        <dbReference type="ChEBI" id="CHEBI:58210"/>
    </ligand>
</feature>
<dbReference type="GO" id="GO:0006207">
    <property type="term" value="P:'de novo' pyrimidine nucleobase biosynthetic process"/>
    <property type="evidence" value="ECO:0007669"/>
    <property type="project" value="UniProtKB-UniRule"/>
</dbReference>
<dbReference type="PANTHER" id="PTHR48109">
    <property type="entry name" value="DIHYDROOROTATE DEHYDROGENASE (QUINONE), MITOCHONDRIAL-RELATED"/>
    <property type="match status" value="1"/>
</dbReference>
<evidence type="ECO:0000256" key="7">
    <source>
        <dbReference type="ARBA" id="ARBA00022975"/>
    </source>
</evidence>
<evidence type="ECO:0000256" key="2">
    <source>
        <dbReference type="ARBA" id="ARBA00004370"/>
    </source>
</evidence>
<comment type="pathway">
    <text evidence="3 11">Pyrimidine metabolism; UMP biosynthesis via de novo pathway; orotate from (S)-dihydroorotate (quinone route): step 1/1.</text>
</comment>
<dbReference type="PATRIC" id="fig|447.4.peg.1599"/>
<dbReference type="NCBIfam" id="NF003644">
    <property type="entry name" value="PRK05286.1-1"/>
    <property type="match status" value="1"/>
</dbReference>
<feature type="binding site" evidence="11">
    <location>
        <position position="60"/>
    </location>
    <ligand>
        <name>substrate</name>
    </ligand>
</feature>
<dbReference type="GO" id="GO:0005737">
    <property type="term" value="C:cytoplasm"/>
    <property type="evidence" value="ECO:0007669"/>
    <property type="project" value="InterPro"/>
</dbReference>
<feature type="binding site" evidence="11">
    <location>
        <begin position="56"/>
        <end position="60"/>
    </location>
    <ligand>
        <name>FMN</name>
        <dbReference type="ChEBI" id="CHEBI:58210"/>
    </ligand>
</feature>
<dbReference type="NCBIfam" id="NF003646">
    <property type="entry name" value="PRK05286.1-4"/>
    <property type="match status" value="1"/>
</dbReference>
<keyword evidence="7 11" id="KW-0665">Pyrimidine biosynthesis</keyword>
<keyword evidence="5 11" id="KW-0285">Flavoprotein</keyword>
<dbReference type="GO" id="GO:0044205">
    <property type="term" value="P:'de novo' UMP biosynthetic process"/>
    <property type="evidence" value="ECO:0007669"/>
    <property type="project" value="UniProtKB-UniRule"/>
</dbReference>
<keyword evidence="14" id="KW-1185">Reference proteome</keyword>
<dbReference type="PANTHER" id="PTHR48109:SF4">
    <property type="entry name" value="DIHYDROOROTATE DEHYDROGENASE (QUINONE), MITOCHONDRIAL"/>
    <property type="match status" value="1"/>
</dbReference>
<dbReference type="UniPathway" id="UPA00070">
    <property type="reaction ID" value="UER00946"/>
</dbReference>
<dbReference type="Pfam" id="PF01180">
    <property type="entry name" value="DHO_dh"/>
    <property type="match status" value="1"/>
</dbReference>
<evidence type="ECO:0000256" key="8">
    <source>
        <dbReference type="ARBA" id="ARBA00023002"/>
    </source>
</evidence>
<feature type="binding site" evidence="11">
    <location>
        <position position="262"/>
    </location>
    <ligand>
        <name>FMN</name>
        <dbReference type="ChEBI" id="CHEBI:58210"/>
    </ligand>
</feature>
<gene>
    <name evidence="11 13" type="primary">pyrD</name>
    <name evidence="13" type="ORF">Lboz_1497</name>
</gene>
<evidence type="ECO:0000259" key="12">
    <source>
        <dbReference type="Pfam" id="PF01180"/>
    </source>
</evidence>
<dbReference type="GO" id="GO:0005886">
    <property type="term" value="C:plasma membrane"/>
    <property type="evidence" value="ECO:0007669"/>
    <property type="project" value="UniProtKB-SubCell"/>
</dbReference>
<evidence type="ECO:0000256" key="10">
    <source>
        <dbReference type="ARBA" id="ARBA00048639"/>
    </source>
</evidence>
<dbReference type="CDD" id="cd04738">
    <property type="entry name" value="DHOD_2_like"/>
    <property type="match status" value="1"/>
</dbReference>
<dbReference type="PROSITE" id="PS00911">
    <property type="entry name" value="DHODEHASE_1"/>
    <property type="match status" value="1"/>
</dbReference>
<dbReference type="OrthoDB" id="9802377at2"/>
<keyword evidence="6 11" id="KW-0288">FMN</keyword>
<keyword evidence="11" id="KW-1003">Cell membrane</keyword>
<organism evidence="13 14">
    <name type="scientific">Legionella bozemanae</name>
    <name type="common">Fluoribacter bozemanae</name>
    <dbReference type="NCBI Taxonomy" id="447"/>
    <lineage>
        <taxon>Bacteria</taxon>
        <taxon>Pseudomonadati</taxon>
        <taxon>Pseudomonadota</taxon>
        <taxon>Gammaproteobacteria</taxon>
        <taxon>Legionellales</taxon>
        <taxon>Legionellaceae</taxon>
        <taxon>Legionella</taxon>
    </lineage>
</organism>
<evidence type="ECO:0000256" key="11">
    <source>
        <dbReference type="HAMAP-Rule" id="MF_00225"/>
    </source>
</evidence>
<dbReference type="InterPro" id="IPR005720">
    <property type="entry name" value="Dihydroorotate_DH_cat"/>
</dbReference>
<evidence type="ECO:0000256" key="3">
    <source>
        <dbReference type="ARBA" id="ARBA00005161"/>
    </source>
</evidence>
<protein>
    <recommendedName>
        <fullName evidence="11">Dihydroorotate dehydrogenase (quinone)</fullName>
        <ecNumber evidence="11">1.3.5.2</ecNumber>
    </recommendedName>
    <alternativeName>
        <fullName evidence="11">DHOdehase</fullName>
        <shortName evidence="11">DHOD</shortName>
        <shortName evidence="11">DHODase</shortName>
    </alternativeName>
    <alternativeName>
        <fullName evidence="11">Dihydroorotate oxidase</fullName>
    </alternativeName>
</protein>
<dbReference type="AlphaFoldDB" id="A0A0W0RSM1"/>
<feature type="binding site" evidence="11">
    <location>
        <begin position="105"/>
        <end position="109"/>
    </location>
    <ligand>
        <name>substrate</name>
    </ligand>
</feature>
<name>A0A0W0RSM1_LEGBO</name>
<evidence type="ECO:0000313" key="13">
    <source>
        <dbReference type="EMBL" id="KTC74057.1"/>
    </source>
</evidence>
<dbReference type="InterPro" id="IPR005719">
    <property type="entry name" value="Dihydroorotate_DH_2"/>
</dbReference>
<dbReference type="EMBL" id="LNXU01000017">
    <property type="protein sequence ID" value="KTC74057.1"/>
    <property type="molecule type" value="Genomic_DNA"/>
</dbReference>
<dbReference type="GO" id="GO:0106430">
    <property type="term" value="F:dihydroorotate dehydrogenase (quinone) activity"/>
    <property type="evidence" value="ECO:0007669"/>
    <property type="project" value="UniProtKB-EC"/>
</dbReference>
<feature type="domain" description="Dihydroorotate dehydrogenase catalytic" evidence="12">
    <location>
        <begin position="43"/>
        <end position="331"/>
    </location>
</feature>
<evidence type="ECO:0000313" key="14">
    <source>
        <dbReference type="Proteomes" id="UP000054695"/>
    </source>
</evidence>
<dbReference type="PIRSF" id="PIRSF000164">
    <property type="entry name" value="DHO_oxidase"/>
    <property type="match status" value="1"/>
</dbReference>
<feature type="binding site" evidence="11">
    <location>
        <position position="211"/>
    </location>
    <ligand>
        <name>FMN</name>
        <dbReference type="ChEBI" id="CHEBI:58210"/>
    </ligand>
</feature>
<feature type="binding site" evidence="11">
    <location>
        <position position="166"/>
    </location>
    <ligand>
        <name>FMN</name>
        <dbReference type="ChEBI" id="CHEBI:58210"/>
    </ligand>
</feature>